<keyword evidence="6 11" id="KW-0472">Membrane</keyword>
<dbReference type="InterPro" id="IPR001054">
    <property type="entry name" value="A/G_cyclase"/>
</dbReference>
<dbReference type="PROSITE" id="PS50011">
    <property type="entry name" value="PROTEIN_KINASE_DOM"/>
    <property type="match status" value="1"/>
</dbReference>
<evidence type="ECO:0000256" key="5">
    <source>
        <dbReference type="ARBA" id="ARBA00022989"/>
    </source>
</evidence>
<gene>
    <name evidence="14" type="ORF">PODLI_1B016444</name>
</gene>
<dbReference type="GO" id="GO:0001653">
    <property type="term" value="F:peptide receptor activity"/>
    <property type="evidence" value="ECO:0007669"/>
    <property type="project" value="TreeGrafter"/>
</dbReference>
<dbReference type="SUPFAM" id="SSF56112">
    <property type="entry name" value="Protein kinase-like (PK-like)"/>
    <property type="match status" value="1"/>
</dbReference>
<keyword evidence="8 10" id="KW-0141">cGMP biosynthesis</keyword>
<sequence>MLRSMHIDRTSNILGKDECHGDVTGLLASQWNIPMFGFVGHTAKLEDSFVYDTYINLVTPLQMIGEVLYKTLQYFGWSSLDARSILLEAKKLGMTNGPYVFFVLQQFEVSSYAAYLHDAVLLYALSIKEMLEGKKDFRDGKALVNSLKGYNKTPMYGITGPVNIDELGERNMDYSVYDLQEFGNSVHFIPVLNFDSVRKTTSPTRQIDYISWADGEIPKDKPLCGFHNEHCKTPVTSSAMIVMIILLIISVSGAIGVAMYMKNHKGNLRNDTWWRINYEDIIILNNNKGNFCLSQASTPVSKGTESLGSHLFISKNDDSGPKNKQGKEVFYTTVGLYQESRAQTAQQNKSQNKSQDSQGIVVALKFIDNQTDAWIRKPSVLQEVRVMRELRHENLVAFYGICPEAPNMCIVMHYCKKGSLKDVLMHSDIELDWIFKISFAYDIVNGMVFIHNSPLNSHGNLKPTNCLVDSRMQVKLCGFGLWEFKYGRKSQVMAEERNYAELYWTAPELLRMAEYPFHGTQKGDVYSFAIIMRELIYNHEDGPFHDLSQNAEDIIKRIQDPNSPVPLRPSISTQKCNERIVALLKACWDEYPERRPTFLNIKRALKDASPEGHFGILDNMVNKLEKYANHLEEVVESRTTQLMAEKKKTEKLLSAMLPGFIGEQLVAGKSVEPESFDSVSIFFSDIVGFTKLCSLSSPLQVVNLLNDLYSLFDNIIKNYDVYKVETIGDAYMVASGLPIRNGKKHVEEIATMSLHFLNAIISFKIRHMPKEKLSLRIGIHTGPVVAGVVGITRPRYCLFGDTVNVASRMESTSLRTLHVFVMKSITK</sequence>
<dbReference type="Gene3D" id="1.10.510.10">
    <property type="entry name" value="Transferase(Phosphotransferase) domain 1"/>
    <property type="match status" value="1"/>
</dbReference>
<evidence type="ECO:0000256" key="6">
    <source>
        <dbReference type="ARBA" id="ARBA00023136"/>
    </source>
</evidence>
<organism evidence="14 15">
    <name type="scientific">Podarcis lilfordi</name>
    <name type="common">Lilford's wall lizard</name>
    <dbReference type="NCBI Taxonomy" id="74358"/>
    <lineage>
        <taxon>Eukaryota</taxon>
        <taxon>Metazoa</taxon>
        <taxon>Chordata</taxon>
        <taxon>Craniata</taxon>
        <taxon>Vertebrata</taxon>
        <taxon>Euteleostomi</taxon>
        <taxon>Lepidosauria</taxon>
        <taxon>Squamata</taxon>
        <taxon>Bifurcata</taxon>
        <taxon>Unidentata</taxon>
        <taxon>Episquamata</taxon>
        <taxon>Laterata</taxon>
        <taxon>Lacertibaenia</taxon>
        <taxon>Lacertidae</taxon>
        <taxon>Podarcis</taxon>
    </lineage>
</organism>
<dbReference type="PANTHER" id="PTHR11920:SF500">
    <property type="entry name" value="GUANYLATE CYCLASE 2G"/>
    <property type="match status" value="1"/>
</dbReference>
<evidence type="ECO:0000313" key="14">
    <source>
        <dbReference type="EMBL" id="CAI5775041.1"/>
    </source>
</evidence>
<keyword evidence="7 9" id="KW-0456">Lyase</keyword>
<dbReference type="EMBL" id="OX395130">
    <property type="protein sequence ID" value="CAI5775041.1"/>
    <property type="molecule type" value="Genomic_DNA"/>
</dbReference>
<dbReference type="InterPro" id="IPR011009">
    <property type="entry name" value="Kinase-like_dom_sf"/>
</dbReference>
<comment type="catalytic activity">
    <reaction evidence="10">
        <text>GTP = 3',5'-cyclic GMP + diphosphate</text>
        <dbReference type="Rhea" id="RHEA:13665"/>
        <dbReference type="ChEBI" id="CHEBI:33019"/>
        <dbReference type="ChEBI" id="CHEBI:37565"/>
        <dbReference type="ChEBI" id="CHEBI:57746"/>
        <dbReference type="EC" id="4.6.1.2"/>
    </reaction>
</comment>
<dbReference type="Pfam" id="PF07714">
    <property type="entry name" value="PK_Tyr_Ser-Thr"/>
    <property type="match status" value="1"/>
</dbReference>
<dbReference type="GO" id="GO:0035556">
    <property type="term" value="P:intracellular signal transduction"/>
    <property type="evidence" value="ECO:0007669"/>
    <property type="project" value="InterPro"/>
</dbReference>
<dbReference type="PANTHER" id="PTHR11920">
    <property type="entry name" value="GUANYLYL CYCLASE"/>
    <property type="match status" value="1"/>
</dbReference>
<keyword evidence="3 11" id="KW-0812">Transmembrane</keyword>
<dbReference type="InterPro" id="IPR001828">
    <property type="entry name" value="ANF_lig-bd_rcpt"/>
</dbReference>
<dbReference type="FunFam" id="1.10.510.10:FF:000545">
    <property type="entry name" value="Guanylate cyclase"/>
    <property type="match status" value="1"/>
</dbReference>
<dbReference type="GO" id="GO:0007168">
    <property type="term" value="P:receptor guanylyl cyclase signaling pathway"/>
    <property type="evidence" value="ECO:0007669"/>
    <property type="project" value="TreeGrafter"/>
</dbReference>
<dbReference type="Pfam" id="PF00211">
    <property type="entry name" value="Guanylate_cyc"/>
    <property type="match status" value="1"/>
</dbReference>
<name>A0AA35KB31_9SAUR</name>
<dbReference type="InterPro" id="IPR028082">
    <property type="entry name" value="Peripla_BP_I"/>
</dbReference>
<dbReference type="Pfam" id="PF01094">
    <property type="entry name" value="ANF_receptor"/>
    <property type="match status" value="1"/>
</dbReference>
<dbReference type="Gene3D" id="3.30.70.1230">
    <property type="entry name" value="Nucleotide cyclase"/>
    <property type="match status" value="1"/>
</dbReference>
<feature type="transmembrane region" description="Helical" evidence="11">
    <location>
        <begin position="239"/>
        <end position="260"/>
    </location>
</feature>
<keyword evidence="5 11" id="KW-1133">Transmembrane helix</keyword>
<dbReference type="GO" id="GO:0004383">
    <property type="term" value="F:guanylate cyclase activity"/>
    <property type="evidence" value="ECO:0007669"/>
    <property type="project" value="UniProtKB-EC"/>
</dbReference>
<dbReference type="CDD" id="cd07302">
    <property type="entry name" value="CHD"/>
    <property type="match status" value="1"/>
</dbReference>
<protein>
    <recommendedName>
        <fullName evidence="2 10">Guanylate cyclase</fullName>
        <ecNumber evidence="2 10">4.6.1.2</ecNumber>
    </recommendedName>
</protein>
<keyword evidence="4" id="KW-0547">Nucleotide-binding</keyword>
<dbReference type="FunFam" id="3.30.70.1230:FF:000030">
    <property type="entry name" value="Si:ch211-215j19.12"/>
    <property type="match status" value="1"/>
</dbReference>
<evidence type="ECO:0000256" key="7">
    <source>
        <dbReference type="ARBA" id="ARBA00023239"/>
    </source>
</evidence>
<dbReference type="SMART" id="SM00044">
    <property type="entry name" value="CYCc"/>
    <property type="match status" value="1"/>
</dbReference>
<dbReference type="InterPro" id="IPR029787">
    <property type="entry name" value="Nucleotide_cyclase"/>
</dbReference>
<dbReference type="Proteomes" id="UP001178461">
    <property type="component" value="Chromosome 5"/>
</dbReference>
<evidence type="ECO:0000256" key="4">
    <source>
        <dbReference type="ARBA" id="ARBA00022741"/>
    </source>
</evidence>
<keyword evidence="15" id="KW-1185">Reference proteome</keyword>
<dbReference type="PROSITE" id="PS00452">
    <property type="entry name" value="GUANYLATE_CYCLASE_1"/>
    <property type="match status" value="1"/>
</dbReference>
<dbReference type="EC" id="4.6.1.2" evidence="2 10"/>
<evidence type="ECO:0000259" key="12">
    <source>
        <dbReference type="PROSITE" id="PS50011"/>
    </source>
</evidence>
<evidence type="ECO:0000256" key="8">
    <source>
        <dbReference type="ARBA" id="ARBA00023293"/>
    </source>
</evidence>
<dbReference type="GO" id="GO:0005524">
    <property type="term" value="F:ATP binding"/>
    <property type="evidence" value="ECO:0007669"/>
    <property type="project" value="InterPro"/>
</dbReference>
<dbReference type="GO" id="GO:0004016">
    <property type="term" value="F:adenylate cyclase activity"/>
    <property type="evidence" value="ECO:0007669"/>
    <property type="project" value="TreeGrafter"/>
</dbReference>
<dbReference type="InterPro" id="IPR000719">
    <property type="entry name" value="Prot_kinase_dom"/>
</dbReference>
<dbReference type="PROSITE" id="PS50125">
    <property type="entry name" value="GUANYLATE_CYCLASE_2"/>
    <property type="match status" value="1"/>
</dbReference>
<feature type="domain" description="Guanylate cyclase" evidence="13">
    <location>
        <begin position="680"/>
        <end position="810"/>
    </location>
</feature>
<evidence type="ECO:0000256" key="2">
    <source>
        <dbReference type="ARBA" id="ARBA00012202"/>
    </source>
</evidence>
<evidence type="ECO:0000256" key="10">
    <source>
        <dbReference type="RuleBase" id="RU003431"/>
    </source>
</evidence>
<dbReference type="AlphaFoldDB" id="A0AA35KB31"/>
<dbReference type="SUPFAM" id="SSF55073">
    <property type="entry name" value="Nucleotide cyclase"/>
    <property type="match status" value="1"/>
</dbReference>
<evidence type="ECO:0000313" key="15">
    <source>
        <dbReference type="Proteomes" id="UP001178461"/>
    </source>
</evidence>
<feature type="domain" description="Protein kinase" evidence="12">
    <location>
        <begin position="328"/>
        <end position="616"/>
    </location>
</feature>
<proteinExistence type="inferred from homology"/>
<dbReference type="GO" id="GO:0004672">
    <property type="term" value="F:protein kinase activity"/>
    <property type="evidence" value="ECO:0007669"/>
    <property type="project" value="InterPro"/>
</dbReference>
<evidence type="ECO:0000256" key="11">
    <source>
        <dbReference type="SAM" id="Phobius"/>
    </source>
</evidence>
<dbReference type="InterPro" id="IPR050401">
    <property type="entry name" value="Cyclic_nucleotide_synthase"/>
</dbReference>
<comment type="similarity">
    <text evidence="9">Belongs to the adenylyl cyclase class-4/guanylyl cyclase family.</text>
</comment>
<dbReference type="Gene3D" id="3.40.50.2300">
    <property type="match status" value="1"/>
</dbReference>
<comment type="subcellular location">
    <subcellularLocation>
        <location evidence="1">Membrane</location>
        <topology evidence="1">Single-pass type I membrane protein</topology>
    </subcellularLocation>
</comment>
<accession>A0AA35KB31</accession>
<dbReference type="InterPro" id="IPR001245">
    <property type="entry name" value="Ser-Thr/Tyr_kinase_cat_dom"/>
</dbReference>
<evidence type="ECO:0000256" key="9">
    <source>
        <dbReference type="RuleBase" id="RU000405"/>
    </source>
</evidence>
<dbReference type="GO" id="GO:0005886">
    <property type="term" value="C:plasma membrane"/>
    <property type="evidence" value="ECO:0007669"/>
    <property type="project" value="TreeGrafter"/>
</dbReference>
<evidence type="ECO:0000256" key="3">
    <source>
        <dbReference type="ARBA" id="ARBA00022692"/>
    </source>
</evidence>
<evidence type="ECO:0000259" key="13">
    <source>
        <dbReference type="PROSITE" id="PS50125"/>
    </source>
</evidence>
<reference evidence="14" key="1">
    <citation type="submission" date="2022-12" db="EMBL/GenBank/DDBJ databases">
        <authorList>
            <person name="Alioto T."/>
            <person name="Alioto T."/>
            <person name="Gomez Garrido J."/>
        </authorList>
    </citation>
    <scope>NUCLEOTIDE SEQUENCE</scope>
</reference>
<evidence type="ECO:0000256" key="1">
    <source>
        <dbReference type="ARBA" id="ARBA00004479"/>
    </source>
</evidence>
<dbReference type="InterPro" id="IPR018297">
    <property type="entry name" value="A/G_cyclase_CS"/>
</dbReference>
<dbReference type="SUPFAM" id="SSF53822">
    <property type="entry name" value="Periplasmic binding protein-like I"/>
    <property type="match status" value="1"/>
</dbReference>